<dbReference type="InterPro" id="IPR040750">
    <property type="entry name" value="eIF3m_C_helix"/>
</dbReference>
<evidence type="ECO:0000256" key="5">
    <source>
        <dbReference type="HAMAP-Rule" id="MF_03012"/>
    </source>
</evidence>
<dbReference type="InterPro" id="IPR036390">
    <property type="entry name" value="WH_DNA-bd_sf"/>
</dbReference>
<dbReference type="Proteomes" id="UP000319731">
    <property type="component" value="Unassembled WGS sequence"/>
</dbReference>
<evidence type="ECO:0000259" key="6">
    <source>
        <dbReference type="PROSITE" id="PS50250"/>
    </source>
</evidence>
<comment type="function">
    <text evidence="5">Component of the eukaryotic translation initiation factor 3 (eIF-3) complex, which is involved in protein synthesis of a specialized repertoire of mRNAs and, together with other initiation factors, stimulates binding of mRNA and methionyl-tRNAi to the 40S ribosome. The eIF-3 complex specifically targets and initiates translation of a subset of mRNAs involved in cell proliferation.</text>
</comment>
<dbReference type="HAMAP" id="MF_03012">
    <property type="entry name" value="eIF3m"/>
    <property type="match status" value="1"/>
</dbReference>
<dbReference type="OrthoDB" id="10267031at2759"/>
<dbReference type="SMART" id="SM00088">
    <property type="entry name" value="PINT"/>
    <property type="match status" value="1"/>
</dbReference>
<comment type="similarity">
    <text evidence="5">Belongs to the eIF-3 subunit M family.</text>
</comment>
<dbReference type="GO" id="GO:0033290">
    <property type="term" value="C:eukaryotic 48S preinitiation complex"/>
    <property type="evidence" value="ECO:0007669"/>
    <property type="project" value="UniProtKB-UniRule"/>
</dbReference>
<dbReference type="PANTHER" id="PTHR15350:SF2">
    <property type="entry name" value="EUKARYOTIC TRANSLATION INITIATION FACTOR 3 SUBUNIT M"/>
    <property type="match status" value="1"/>
</dbReference>
<dbReference type="SUPFAM" id="SSF46785">
    <property type="entry name" value="Winged helix' DNA-binding domain"/>
    <property type="match status" value="1"/>
</dbReference>
<comment type="similarity">
    <text evidence="1">Belongs to the CSN7/EIF3M family. CSN7 subfamily.</text>
</comment>
<sequence>MGLTSYTFFGEEQSLKLANLIGTLKQEPENGSFYTSSKELLEKEKFTEVLTQYAKESSVLVNVDPKDFESVYNLLVALIKDATASVIPQLIKYIVDPIVATATEKTLLKLRVLSNLYNNLERTSPSRCDVYQGIVAVAAKGGEVDVLIPTLPLLDAWLAEWSVSADVKRQLFLTISDVLGAHKQYKQQSYEHLLKYLSSFPATPESSPITKPYALRAVTEAIRIPQVLDFEDLVALYAVQALKKDDAPLYDLLNIFLNESLAQYEAFCKSHAGFMDSHGLDHEQNLRKMKLLSLATLATSNVHGEVAYDIIAKNLNIDEDDVEMWIIDAIRAGMIDAKMNQLKRVAVITRSTHRVFGDAEWRQLRDKLKAWRSNLSEVLTVLGSTRRDVGEGFVQAADDAVAAVNN</sequence>
<dbReference type="InterPro" id="IPR016024">
    <property type="entry name" value="ARM-type_fold"/>
</dbReference>
<dbReference type="SUPFAM" id="SSF48371">
    <property type="entry name" value="ARM repeat"/>
    <property type="match status" value="1"/>
</dbReference>
<evidence type="ECO:0000256" key="1">
    <source>
        <dbReference type="ARBA" id="ARBA00008482"/>
    </source>
</evidence>
<dbReference type="InterPro" id="IPR000717">
    <property type="entry name" value="PCI_dom"/>
</dbReference>
<protein>
    <recommendedName>
        <fullName evidence="5">Eukaryotic translation initiation factor 3 subunit M</fullName>
        <shortName evidence="5">eIF3m</shortName>
    </recommendedName>
</protein>
<comment type="caution">
    <text evidence="7">The sequence shown here is derived from an EMBL/GenBank/DDBJ whole genome shotgun (WGS) entry which is preliminary data.</text>
</comment>
<dbReference type="RefSeq" id="XP_031025450.1">
    <property type="nucleotide sequence ID" value="XM_031168461.1"/>
</dbReference>
<dbReference type="PANTHER" id="PTHR15350">
    <property type="entry name" value="COP9 SIGNALOSOME COMPLEX SUBUNIT 7/DENDRITIC CELL PROTEIN GA17"/>
    <property type="match status" value="1"/>
</dbReference>
<evidence type="ECO:0000256" key="4">
    <source>
        <dbReference type="ARBA" id="ARBA00022917"/>
    </source>
</evidence>
<comment type="subunit">
    <text evidence="5">Component of the eukaryotic translation initiation factor 3 (eIF-3) complex.</text>
</comment>
<proteinExistence type="inferred from homology"/>
<dbReference type="Pfam" id="PF18005">
    <property type="entry name" value="eIF3m_C_helix"/>
    <property type="match status" value="1"/>
</dbReference>
<dbReference type="GeneID" id="42003758"/>
<dbReference type="EMBL" id="QEAO01000011">
    <property type="protein sequence ID" value="TPX34812.1"/>
    <property type="molecule type" value="Genomic_DNA"/>
</dbReference>
<evidence type="ECO:0000313" key="7">
    <source>
        <dbReference type="EMBL" id="TPX34812.1"/>
    </source>
</evidence>
<organism evidence="7 8">
    <name type="scientific">Synchytrium microbalum</name>
    <dbReference type="NCBI Taxonomy" id="1806994"/>
    <lineage>
        <taxon>Eukaryota</taxon>
        <taxon>Fungi</taxon>
        <taxon>Fungi incertae sedis</taxon>
        <taxon>Chytridiomycota</taxon>
        <taxon>Chytridiomycota incertae sedis</taxon>
        <taxon>Chytridiomycetes</taxon>
        <taxon>Synchytriales</taxon>
        <taxon>Synchytriaceae</taxon>
        <taxon>Synchytrium</taxon>
    </lineage>
</organism>
<evidence type="ECO:0000256" key="3">
    <source>
        <dbReference type="ARBA" id="ARBA00022540"/>
    </source>
</evidence>
<name>A0A507C549_9FUNG</name>
<reference evidence="7 8" key="1">
    <citation type="journal article" date="2019" name="Sci. Rep.">
        <title>Comparative genomics of chytrid fungi reveal insights into the obligate biotrophic and pathogenic lifestyle of Synchytrium endobioticum.</title>
        <authorList>
            <person name="van de Vossenberg B.T.L.H."/>
            <person name="Warris S."/>
            <person name="Nguyen H.D.T."/>
            <person name="van Gent-Pelzer M.P.E."/>
            <person name="Joly D.L."/>
            <person name="van de Geest H.C."/>
            <person name="Bonants P.J.M."/>
            <person name="Smith D.S."/>
            <person name="Levesque C.A."/>
            <person name="van der Lee T.A.J."/>
        </authorList>
    </citation>
    <scope>NUCLEOTIDE SEQUENCE [LARGE SCALE GENOMIC DNA]</scope>
    <source>
        <strain evidence="7 8">JEL517</strain>
    </source>
</reference>
<comment type="subcellular location">
    <subcellularLocation>
        <location evidence="5">Cytoplasm</location>
    </subcellularLocation>
</comment>
<accession>A0A507C549</accession>
<dbReference type="GO" id="GO:0003743">
    <property type="term" value="F:translation initiation factor activity"/>
    <property type="evidence" value="ECO:0007669"/>
    <property type="project" value="UniProtKB-UniRule"/>
</dbReference>
<evidence type="ECO:0000313" key="8">
    <source>
        <dbReference type="Proteomes" id="UP000319731"/>
    </source>
</evidence>
<dbReference type="AlphaFoldDB" id="A0A507C549"/>
<gene>
    <name evidence="7" type="ORF">SmJEL517_g02533</name>
</gene>
<feature type="domain" description="PCI" evidence="6">
    <location>
        <begin position="185"/>
        <end position="353"/>
    </location>
</feature>
<dbReference type="Pfam" id="PF01399">
    <property type="entry name" value="PCI"/>
    <property type="match status" value="1"/>
</dbReference>
<keyword evidence="2 5" id="KW-0963">Cytoplasm</keyword>
<dbReference type="InterPro" id="IPR045237">
    <property type="entry name" value="COPS7/eIF3m"/>
</dbReference>
<evidence type="ECO:0000256" key="2">
    <source>
        <dbReference type="ARBA" id="ARBA00022490"/>
    </source>
</evidence>
<keyword evidence="8" id="KW-1185">Reference proteome</keyword>
<dbReference type="GO" id="GO:0071541">
    <property type="term" value="C:eukaryotic translation initiation factor 3 complex, eIF3m"/>
    <property type="evidence" value="ECO:0007669"/>
    <property type="project" value="UniProtKB-UniRule"/>
</dbReference>
<dbReference type="InterPro" id="IPR027528">
    <property type="entry name" value="eIF3m"/>
</dbReference>
<keyword evidence="3 5" id="KW-0396">Initiation factor</keyword>
<keyword evidence="4 5" id="KW-0648">Protein biosynthesis</keyword>
<dbReference type="GO" id="GO:0016282">
    <property type="term" value="C:eukaryotic 43S preinitiation complex"/>
    <property type="evidence" value="ECO:0007669"/>
    <property type="project" value="UniProtKB-UniRule"/>
</dbReference>
<dbReference type="STRING" id="1806994.A0A507C549"/>
<dbReference type="PROSITE" id="PS50250">
    <property type="entry name" value="PCI"/>
    <property type="match status" value="1"/>
</dbReference>
<dbReference type="GO" id="GO:0001732">
    <property type="term" value="P:formation of cytoplasmic translation initiation complex"/>
    <property type="evidence" value="ECO:0007669"/>
    <property type="project" value="UniProtKB-UniRule"/>
</dbReference>